<dbReference type="AlphaFoldDB" id="A0A9P4HP14"/>
<dbReference type="OrthoDB" id="42889at2759"/>
<protein>
    <submittedName>
        <fullName evidence="1">SET domain-containing protein</fullName>
    </submittedName>
</protein>
<comment type="caution">
    <text evidence="1">The sequence shown here is derived from an EMBL/GenBank/DDBJ whole genome shotgun (WGS) entry which is preliminary data.</text>
</comment>
<dbReference type="InterPro" id="IPR044432">
    <property type="entry name" value="Set10/Efm1_SET"/>
</dbReference>
<dbReference type="PANTHER" id="PTHR13271:SF137">
    <property type="entry name" value="SET DOMAIN-CONTAINING PROTEIN"/>
    <property type="match status" value="1"/>
</dbReference>
<accession>A0A9P4HP14</accession>
<dbReference type="EMBL" id="ML978154">
    <property type="protein sequence ID" value="KAF2036712.1"/>
    <property type="molecule type" value="Genomic_DNA"/>
</dbReference>
<reference evidence="1" key="1">
    <citation type="journal article" date="2020" name="Stud. Mycol.">
        <title>101 Dothideomycetes genomes: a test case for predicting lifestyles and emergence of pathogens.</title>
        <authorList>
            <person name="Haridas S."/>
            <person name="Albert R."/>
            <person name="Binder M."/>
            <person name="Bloem J."/>
            <person name="Labutti K."/>
            <person name="Salamov A."/>
            <person name="Andreopoulos B."/>
            <person name="Baker S."/>
            <person name="Barry K."/>
            <person name="Bills G."/>
            <person name="Bluhm B."/>
            <person name="Cannon C."/>
            <person name="Castanera R."/>
            <person name="Culley D."/>
            <person name="Daum C."/>
            <person name="Ezra D."/>
            <person name="Gonzalez J."/>
            <person name="Henrissat B."/>
            <person name="Kuo A."/>
            <person name="Liang C."/>
            <person name="Lipzen A."/>
            <person name="Lutzoni F."/>
            <person name="Magnuson J."/>
            <person name="Mondo S."/>
            <person name="Nolan M."/>
            <person name="Ohm R."/>
            <person name="Pangilinan J."/>
            <person name="Park H.-J."/>
            <person name="Ramirez L."/>
            <person name="Alfaro M."/>
            <person name="Sun H."/>
            <person name="Tritt A."/>
            <person name="Yoshinaga Y."/>
            <person name="Zwiers L.-H."/>
            <person name="Turgeon B."/>
            <person name="Goodwin S."/>
            <person name="Spatafora J."/>
            <person name="Crous P."/>
            <person name="Grigoriev I."/>
        </authorList>
    </citation>
    <scope>NUCLEOTIDE SEQUENCE</scope>
    <source>
        <strain evidence="1">CBS 110217</strain>
    </source>
</reference>
<evidence type="ECO:0000313" key="1">
    <source>
        <dbReference type="EMBL" id="KAF2036712.1"/>
    </source>
</evidence>
<sequence>MSSVERQPNHAVAHSACSVSAEAFSPHALAEELVKWFTENGGQLSDDVELAFDDSRGFHIRATRPLCSPVVVTCPLKLTLSCLSLDPVQQEVLHIDSPLQQCRGKIPDHILTHLLLIDQRLKGRDSPWHAYIACLPGPESMTTPLWFDDDDMTFLAGTGLPPAIKEREAEYHEQWQNALEILKEIGAPLADELDHQSFLWAATICTSRAFISTHILPDHDTFPVLFPVVDILNHSAEAQIEWAFEPHQSFSLKLLDGKTTCPGQELLNNYAPKQNDELLLGYGFCLEDHAIEQFSLKLAFPPAWRQFAADAGLFKPENIPFGMSTDFLNGDPDHEQHFLRAPGHPFGRYDSCIPFFRGIPPYIVHFFFIQSLLTLDIDIRQLKIARPGARVTLQVLILLHQAISQRCSNLPLTLPRQPTNVKQTFAKIYRDGQAKIIHSIRIELRSVIARLRAPFAQVPPARPALLSPTEALLTSAAELPLFESQRFKEGLDKHDLHSLADDRMVWTLWLICVGTYQLTNLLGPDSLIHDWLRTIYTQHPLSQLEEGIEDADTYSFVDGHLADFLDVPGHEDEREISEALDSIGEKFRSMDANKEPVLVMGPVENLGARIIMWGMKVVDAEMVNVMDENGQRACLYVKPWKQDDDGSDESWMYEETVVV</sequence>
<dbReference type="Proteomes" id="UP000799777">
    <property type="component" value="Unassembled WGS sequence"/>
</dbReference>
<proteinExistence type="predicted"/>
<dbReference type="PANTHER" id="PTHR13271">
    <property type="entry name" value="UNCHARACTERIZED PUTATIVE METHYLTRANSFERASE"/>
    <property type="match status" value="1"/>
</dbReference>
<dbReference type="GO" id="GO:0016279">
    <property type="term" value="F:protein-lysine N-methyltransferase activity"/>
    <property type="evidence" value="ECO:0007669"/>
    <property type="project" value="InterPro"/>
</dbReference>
<dbReference type="Gene3D" id="3.90.1410.10">
    <property type="entry name" value="set domain protein methyltransferase, domain 1"/>
    <property type="match status" value="1"/>
</dbReference>
<dbReference type="InterPro" id="IPR046341">
    <property type="entry name" value="SET_dom_sf"/>
</dbReference>
<dbReference type="SUPFAM" id="SSF82199">
    <property type="entry name" value="SET domain"/>
    <property type="match status" value="1"/>
</dbReference>
<name>A0A9P4HP14_9PLEO</name>
<keyword evidence="2" id="KW-1185">Reference proteome</keyword>
<gene>
    <name evidence="1" type="ORF">EK21DRAFT_51559</name>
</gene>
<dbReference type="InterPro" id="IPR050600">
    <property type="entry name" value="SETD3_SETD6_MTase"/>
</dbReference>
<evidence type="ECO:0000313" key="2">
    <source>
        <dbReference type="Proteomes" id="UP000799777"/>
    </source>
</evidence>
<organism evidence="1 2">
    <name type="scientific">Setomelanomma holmii</name>
    <dbReference type="NCBI Taxonomy" id="210430"/>
    <lineage>
        <taxon>Eukaryota</taxon>
        <taxon>Fungi</taxon>
        <taxon>Dikarya</taxon>
        <taxon>Ascomycota</taxon>
        <taxon>Pezizomycotina</taxon>
        <taxon>Dothideomycetes</taxon>
        <taxon>Pleosporomycetidae</taxon>
        <taxon>Pleosporales</taxon>
        <taxon>Pleosporineae</taxon>
        <taxon>Phaeosphaeriaceae</taxon>
        <taxon>Setomelanomma</taxon>
    </lineage>
</organism>
<dbReference type="CDD" id="cd19180">
    <property type="entry name" value="SET_SpSET10-like"/>
    <property type="match status" value="1"/>
</dbReference>